<keyword evidence="3" id="KW-1185">Reference proteome</keyword>
<accession>A0A9P5YGI0</accession>
<feature type="chain" id="PRO_5040166767" evidence="1">
    <location>
        <begin position="20"/>
        <end position="132"/>
    </location>
</feature>
<name>A0A9P5YGI0_9AGAR</name>
<comment type="caution">
    <text evidence="2">The sequence shown here is derived from an EMBL/GenBank/DDBJ whole genome shotgun (WGS) entry which is preliminary data.</text>
</comment>
<gene>
    <name evidence="2" type="ORF">BDZ94DRAFT_851879</name>
</gene>
<evidence type="ECO:0000256" key="1">
    <source>
        <dbReference type="SAM" id="SignalP"/>
    </source>
</evidence>
<keyword evidence="1" id="KW-0732">Signal</keyword>
<sequence length="132" mass="14028">MLSFKSIVSALAFTALVSAAPTSLEADTELANPFVTVCTGSLNPRAGCADITISTGTCVNFINGFSFLNHEVSNAQIPIGFTCTFFANFNCQSVSDFDSVFLQGGIWNLFNVPGINGNVNFNDQTSSYQCSL</sequence>
<evidence type="ECO:0000313" key="3">
    <source>
        <dbReference type="Proteomes" id="UP000807353"/>
    </source>
</evidence>
<dbReference type="Proteomes" id="UP000807353">
    <property type="component" value="Unassembled WGS sequence"/>
</dbReference>
<dbReference type="AlphaFoldDB" id="A0A9P5YGI0"/>
<organism evidence="2 3">
    <name type="scientific">Collybia nuda</name>
    <dbReference type="NCBI Taxonomy" id="64659"/>
    <lineage>
        <taxon>Eukaryota</taxon>
        <taxon>Fungi</taxon>
        <taxon>Dikarya</taxon>
        <taxon>Basidiomycota</taxon>
        <taxon>Agaricomycotina</taxon>
        <taxon>Agaricomycetes</taxon>
        <taxon>Agaricomycetidae</taxon>
        <taxon>Agaricales</taxon>
        <taxon>Tricholomatineae</taxon>
        <taxon>Clitocybaceae</taxon>
        <taxon>Collybia</taxon>
    </lineage>
</organism>
<dbReference type="OrthoDB" id="2884912at2759"/>
<dbReference type="EMBL" id="MU150234">
    <property type="protein sequence ID" value="KAF9468209.1"/>
    <property type="molecule type" value="Genomic_DNA"/>
</dbReference>
<evidence type="ECO:0000313" key="2">
    <source>
        <dbReference type="EMBL" id="KAF9468209.1"/>
    </source>
</evidence>
<protein>
    <submittedName>
        <fullName evidence="2">Uncharacterized protein</fullName>
    </submittedName>
</protein>
<feature type="signal peptide" evidence="1">
    <location>
        <begin position="1"/>
        <end position="19"/>
    </location>
</feature>
<reference evidence="2" key="1">
    <citation type="submission" date="2020-11" db="EMBL/GenBank/DDBJ databases">
        <authorList>
            <consortium name="DOE Joint Genome Institute"/>
            <person name="Ahrendt S."/>
            <person name="Riley R."/>
            <person name="Andreopoulos W."/>
            <person name="Labutti K."/>
            <person name="Pangilinan J."/>
            <person name="Ruiz-Duenas F.J."/>
            <person name="Barrasa J.M."/>
            <person name="Sanchez-Garcia M."/>
            <person name="Camarero S."/>
            <person name="Miyauchi S."/>
            <person name="Serrano A."/>
            <person name="Linde D."/>
            <person name="Babiker R."/>
            <person name="Drula E."/>
            <person name="Ayuso-Fernandez I."/>
            <person name="Pacheco R."/>
            <person name="Padilla G."/>
            <person name="Ferreira P."/>
            <person name="Barriuso J."/>
            <person name="Kellner H."/>
            <person name="Castanera R."/>
            <person name="Alfaro M."/>
            <person name="Ramirez L."/>
            <person name="Pisabarro A.G."/>
            <person name="Kuo A."/>
            <person name="Tritt A."/>
            <person name="Lipzen A."/>
            <person name="He G."/>
            <person name="Yan M."/>
            <person name="Ng V."/>
            <person name="Cullen D."/>
            <person name="Martin F."/>
            <person name="Rosso M.-N."/>
            <person name="Henrissat B."/>
            <person name="Hibbett D."/>
            <person name="Martinez A.T."/>
            <person name="Grigoriev I.V."/>
        </authorList>
    </citation>
    <scope>NUCLEOTIDE SEQUENCE</scope>
    <source>
        <strain evidence="2">CBS 247.69</strain>
    </source>
</reference>
<proteinExistence type="predicted"/>